<feature type="chain" id="PRO_5040994151" evidence="5">
    <location>
        <begin position="24"/>
        <end position="505"/>
    </location>
</feature>
<dbReference type="Gene3D" id="2.60.40.1180">
    <property type="entry name" value="Golgi alpha-mannosidase II"/>
    <property type="match status" value="1"/>
</dbReference>
<protein>
    <submittedName>
        <fullName evidence="7">Alpha-amylase family glycosyl hydrolase</fullName>
    </submittedName>
</protein>
<dbReference type="Gene3D" id="3.20.20.80">
    <property type="entry name" value="Glycosidases"/>
    <property type="match status" value="1"/>
</dbReference>
<name>A0A9X3WU22_9BACI</name>
<evidence type="ECO:0000256" key="5">
    <source>
        <dbReference type="SAM" id="SignalP"/>
    </source>
</evidence>
<dbReference type="Pfam" id="PF00128">
    <property type="entry name" value="Alpha-amylase"/>
    <property type="match status" value="1"/>
</dbReference>
<organism evidence="7 8">
    <name type="scientific">Terrihalobacillus insolitus</name>
    <dbReference type="NCBI Taxonomy" id="2950438"/>
    <lineage>
        <taxon>Bacteria</taxon>
        <taxon>Bacillati</taxon>
        <taxon>Bacillota</taxon>
        <taxon>Bacilli</taxon>
        <taxon>Bacillales</taxon>
        <taxon>Bacillaceae</taxon>
        <taxon>Terrihalobacillus</taxon>
    </lineage>
</organism>
<keyword evidence="8" id="KW-1185">Reference proteome</keyword>
<dbReference type="GO" id="GO:0005975">
    <property type="term" value="P:carbohydrate metabolic process"/>
    <property type="evidence" value="ECO:0007669"/>
    <property type="project" value="InterPro"/>
</dbReference>
<dbReference type="AlphaFoldDB" id="A0A9X3WU22"/>
<feature type="signal peptide" evidence="5">
    <location>
        <begin position="1"/>
        <end position="23"/>
    </location>
</feature>
<feature type="domain" description="Glycosyl hydrolase family 13 catalytic" evidence="6">
    <location>
        <begin position="38"/>
        <end position="381"/>
    </location>
</feature>
<dbReference type="InterPro" id="IPR013780">
    <property type="entry name" value="Glyco_hydro_b"/>
</dbReference>
<proteinExistence type="predicted"/>
<keyword evidence="4" id="KW-0812">Transmembrane</keyword>
<evidence type="ECO:0000313" key="8">
    <source>
        <dbReference type="Proteomes" id="UP001145050"/>
    </source>
</evidence>
<dbReference type="GO" id="GO:0046872">
    <property type="term" value="F:metal ion binding"/>
    <property type="evidence" value="ECO:0007669"/>
    <property type="project" value="UniProtKB-KW"/>
</dbReference>
<reference evidence="7" key="1">
    <citation type="submission" date="2022-06" db="EMBL/GenBank/DDBJ databases">
        <title>Aquibacillus sp. a new bacterium isolated from soil saline samples.</title>
        <authorList>
            <person name="Galisteo C."/>
            <person name="De La Haba R."/>
            <person name="Sanchez-Porro C."/>
            <person name="Ventosa A."/>
        </authorList>
    </citation>
    <scope>NUCLEOTIDE SEQUENCE</scope>
    <source>
        <strain evidence="7">3ASR75-11</strain>
    </source>
</reference>
<evidence type="ECO:0000256" key="4">
    <source>
        <dbReference type="SAM" id="Phobius"/>
    </source>
</evidence>
<keyword evidence="2" id="KW-0479">Metal-binding</keyword>
<dbReference type="SUPFAM" id="SSF51445">
    <property type="entry name" value="(Trans)glycosidases"/>
    <property type="match status" value="1"/>
</dbReference>
<feature type="transmembrane region" description="Helical" evidence="4">
    <location>
        <begin position="474"/>
        <end position="496"/>
    </location>
</feature>
<dbReference type="Proteomes" id="UP001145050">
    <property type="component" value="Unassembled WGS sequence"/>
</dbReference>
<dbReference type="RefSeq" id="WP_272437396.1">
    <property type="nucleotide sequence ID" value="NZ_JAMQKB010000017.1"/>
</dbReference>
<comment type="cofactor">
    <cofactor evidence="1">
        <name>Ca(2+)</name>
        <dbReference type="ChEBI" id="CHEBI:29108"/>
    </cofactor>
</comment>
<evidence type="ECO:0000256" key="3">
    <source>
        <dbReference type="ARBA" id="ARBA00022729"/>
    </source>
</evidence>
<evidence type="ECO:0000256" key="1">
    <source>
        <dbReference type="ARBA" id="ARBA00001913"/>
    </source>
</evidence>
<dbReference type="GO" id="GO:0016787">
    <property type="term" value="F:hydrolase activity"/>
    <property type="evidence" value="ECO:0007669"/>
    <property type="project" value="UniProtKB-KW"/>
</dbReference>
<comment type="caution">
    <text evidence="7">The sequence shown here is derived from an EMBL/GenBank/DDBJ whole genome shotgun (WGS) entry which is preliminary data.</text>
</comment>
<dbReference type="InterPro" id="IPR006047">
    <property type="entry name" value="GH13_cat_dom"/>
</dbReference>
<dbReference type="EMBL" id="JAMQKB010000017">
    <property type="protein sequence ID" value="MDC3425580.1"/>
    <property type="molecule type" value="Genomic_DNA"/>
</dbReference>
<dbReference type="PANTHER" id="PTHR10357">
    <property type="entry name" value="ALPHA-AMYLASE FAMILY MEMBER"/>
    <property type="match status" value="1"/>
</dbReference>
<evidence type="ECO:0000256" key="2">
    <source>
        <dbReference type="ARBA" id="ARBA00022723"/>
    </source>
</evidence>
<dbReference type="Pfam" id="PF22026">
    <property type="entry name" value="Alpha-amylase_C_2"/>
    <property type="match status" value="1"/>
</dbReference>
<keyword evidence="4" id="KW-0472">Membrane</keyword>
<keyword evidence="4" id="KW-1133">Transmembrane helix</keyword>
<keyword evidence="3 5" id="KW-0732">Signal</keyword>
<dbReference type="PANTHER" id="PTHR10357:SF215">
    <property type="entry name" value="ALPHA-AMYLASE 1"/>
    <property type="match status" value="1"/>
</dbReference>
<dbReference type="SMART" id="SM00642">
    <property type="entry name" value="Aamy"/>
    <property type="match status" value="1"/>
</dbReference>
<accession>A0A9X3WU22</accession>
<sequence length="505" mass="57615">MNKVLIYTLILPLFFINAVQISAEDAQKGAWEEEVVYYVLVDRFVNGTSSNDQVVDIDDPKAFRGGDIQRIIDNLDYIKGYGFTTINLSPIMKNAKKGYHGYWITDFRKMEPSFGTMDDMKELVKEAHDRNMKVIIDFPIQFTATTHPWTKDQNKKEWYKPNNYQFPNQPWLNEVSLLDLKNKDVQQEILKTALFWLENTNIDGYRLKMLEDVPPTFLSSLSSNLSKEKSDFILVGDMNGDVSDDTINTYLDQGTDSFVDPSFVEASTDVFSTFGESPKQLYQRFLNKEATYKDVTSRVIFLDSQETTRFTRKVILNKQNPITRWKLGLTYLYTTPGIPVVYQGSEIPMDNGKDVPDHQTSRVGGGDEDLKTYIEQLASIRIKFPALTKGDLTFVDDNGAMTLIKRTYEDQTVYVAINNDVSTKTIAIDEVPDGMQLTGLIQDNIVRKQKDGSYKIALDRETADIFIVEEDTGINWLVVSFIGVVFGGFVLFIIALERKAKKNNN</sequence>
<evidence type="ECO:0000259" key="6">
    <source>
        <dbReference type="SMART" id="SM00642"/>
    </source>
</evidence>
<dbReference type="InterPro" id="IPR017853">
    <property type="entry name" value="GH"/>
</dbReference>
<keyword evidence="7" id="KW-0378">Hydrolase</keyword>
<dbReference type="SUPFAM" id="SSF51011">
    <property type="entry name" value="Glycosyl hydrolase domain"/>
    <property type="match status" value="1"/>
</dbReference>
<dbReference type="InterPro" id="IPR054174">
    <property type="entry name" value="Alpha-amylase-like_C"/>
</dbReference>
<gene>
    <name evidence="7" type="ORF">NC797_13820</name>
</gene>
<evidence type="ECO:0000313" key="7">
    <source>
        <dbReference type="EMBL" id="MDC3425580.1"/>
    </source>
</evidence>